<dbReference type="PANTHER" id="PTHR30411:SF1">
    <property type="entry name" value="CYTOPLASMIC PROTEIN"/>
    <property type="match status" value="1"/>
</dbReference>
<comment type="caution">
    <text evidence="2">The sequence shown here is derived from an EMBL/GenBank/DDBJ whole genome shotgun (WGS) entry which is preliminary data.</text>
</comment>
<reference evidence="2 3" key="1">
    <citation type="submission" date="2015-01" db="EMBL/GenBank/DDBJ databases">
        <title>Draft genome of the acidophilic iron oxidizer Ferrimicrobium acidiphilum strain T23.</title>
        <authorList>
            <person name="Poehlein A."/>
            <person name="Eisen S."/>
            <person name="Schloemann M."/>
            <person name="Johnson B.D."/>
            <person name="Daniel R."/>
            <person name="Muehling M."/>
        </authorList>
    </citation>
    <scope>NUCLEOTIDE SEQUENCE [LARGE SCALE GENOMIC DNA]</scope>
    <source>
        <strain evidence="2 3">T23</strain>
    </source>
</reference>
<dbReference type="EMBL" id="JXUW01000003">
    <property type="protein sequence ID" value="KJE77786.1"/>
    <property type="molecule type" value="Genomic_DNA"/>
</dbReference>
<dbReference type="Proteomes" id="UP000032336">
    <property type="component" value="Unassembled WGS sequence"/>
</dbReference>
<dbReference type="GO" id="GO:0004812">
    <property type="term" value="F:aminoacyl-tRNA ligase activity"/>
    <property type="evidence" value="ECO:0007669"/>
    <property type="project" value="UniProtKB-KW"/>
</dbReference>
<dbReference type="InterPro" id="IPR036754">
    <property type="entry name" value="YbaK/aa-tRNA-synt-asso_dom_sf"/>
</dbReference>
<gene>
    <name evidence="2" type="ORF">FEAC_05350</name>
</gene>
<proteinExistence type="predicted"/>
<dbReference type="STRING" id="1121877.FEAC_05350"/>
<keyword evidence="3" id="KW-1185">Reference proteome</keyword>
<dbReference type="Gene3D" id="3.90.960.10">
    <property type="entry name" value="YbaK/aminoacyl-tRNA synthetase-associated domain"/>
    <property type="match status" value="1"/>
</dbReference>
<keyword evidence="2" id="KW-0436">Ligase</keyword>
<evidence type="ECO:0000259" key="1">
    <source>
        <dbReference type="Pfam" id="PF04073"/>
    </source>
</evidence>
<evidence type="ECO:0000313" key="2">
    <source>
        <dbReference type="EMBL" id="KJE77786.1"/>
    </source>
</evidence>
<dbReference type="GeneID" id="78371849"/>
<dbReference type="Pfam" id="PF04073">
    <property type="entry name" value="tRNA_edit"/>
    <property type="match status" value="1"/>
</dbReference>
<dbReference type="PANTHER" id="PTHR30411">
    <property type="entry name" value="CYTOPLASMIC PROTEIN"/>
    <property type="match status" value="1"/>
</dbReference>
<evidence type="ECO:0000313" key="3">
    <source>
        <dbReference type="Proteomes" id="UP000032336"/>
    </source>
</evidence>
<dbReference type="GO" id="GO:0002161">
    <property type="term" value="F:aminoacyl-tRNA deacylase activity"/>
    <property type="evidence" value="ECO:0007669"/>
    <property type="project" value="InterPro"/>
</dbReference>
<accession>A0A0D8FXB9</accession>
<dbReference type="eggNOG" id="COG2606">
    <property type="taxonomic scope" value="Bacteria"/>
</dbReference>
<dbReference type="InterPro" id="IPR007214">
    <property type="entry name" value="YbaK/aa-tRNA-synth-assoc-dom"/>
</dbReference>
<protein>
    <submittedName>
        <fullName evidence="2">YbaK / prolyl-tRNA synthetases associated domain protein</fullName>
    </submittedName>
</protein>
<keyword evidence="2" id="KW-0030">Aminoacyl-tRNA synthetase</keyword>
<dbReference type="AlphaFoldDB" id="A0A0D8FXB9"/>
<dbReference type="RefSeq" id="WP_052565326.1">
    <property type="nucleotide sequence ID" value="NZ_JQKF01000013.1"/>
</dbReference>
<sequence>MAEDRDPLQKVRQKLHASGIDETIQQFEQGAHTAADAAKAVGCEVAQIAKSIVFDTNAGPLIVVASGVNRVNKRLVGDSIGLKLHSVGPDYLRERLSLEPGGISPLAVDPEVRTIIDRTLLRFDRIWLSAGTPSHLLNINVAALGNLCHAQIIAICDEQS</sequence>
<dbReference type="SUPFAM" id="SSF55826">
    <property type="entry name" value="YbaK/ProRS associated domain"/>
    <property type="match status" value="1"/>
</dbReference>
<feature type="domain" description="YbaK/aminoacyl-tRNA synthetase-associated" evidence="1">
    <location>
        <begin position="30"/>
        <end position="144"/>
    </location>
</feature>
<name>A0A0D8FXB9_9ACTN</name>
<organism evidence="2 3">
    <name type="scientific">Ferrimicrobium acidiphilum DSM 19497</name>
    <dbReference type="NCBI Taxonomy" id="1121877"/>
    <lineage>
        <taxon>Bacteria</taxon>
        <taxon>Bacillati</taxon>
        <taxon>Actinomycetota</taxon>
        <taxon>Acidimicrobiia</taxon>
        <taxon>Acidimicrobiales</taxon>
        <taxon>Acidimicrobiaceae</taxon>
        <taxon>Ferrimicrobium</taxon>
    </lineage>
</organism>